<dbReference type="EMBL" id="FOEN01000006">
    <property type="protein sequence ID" value="SEQ21211.1"/>
    <property type="molecule type" value="Genomic_DNA"/>
</dbReference>
<reference evidence="2 3" key="1">
    <citation type="submission" date="2016-10" db="EMBL/GenBank/DDBJ databases">
        <authorList>
            <person name="de Groot N.N."/>
        </authorList>
    </citation>
    <scope>NUCLEOTIDE SEQUENCE [LARGE SCALE GENOMIC DNA]</scope>
    <source>
        <strain evidence="2 3">DSM 15695</strain>
    </source>
</reference>
<proteinExistence type="predicted"/>
<dbReference type="AlphaFoldDB" id="A0A1H9E687"/>
<feature type="signal peptide" evidence="1">
    <location>
        <begin position="1"/>
        <end position="24"/>
    </location>
</feature>
<gene>
    <name evidence="2" type="ORF">SAMN04488558_106111</name>
</gene>
<evidence type="ECO:0000313" key="3">
    <source>
        <dbReference type="Proteomes" id="UP000198833"/>
    </source>
</evidence>
<keyword evidence="1" id="KW-0732">Signal</keyword>
<dbReference type="Proteomes" id="UP000198833">
    <property type="component" value="Unassembled WGS sequence"/>
</dbReference>
<name>A0A1H9E687_9LACT</name>
<accession>A0A1H9E687</accession>
<keyword evidence="3" id="KW-1185">Reference proteome</keyword>
<protein>
    <submittedName>
        <fullName evidence="2">Uncharacterized protein</fullName>
    </submittedName>
</protein>
<feature type="chain" id="PRO_5011525819" evidence="1">
    <location>
        <begin position="25"/>
        <end position="300"/>
    </location>
</feature>
<evidence type="ECO:0000256" key="1">
    <source>
        <dbReference type="SAM" id="SignalP"/>
    </source>
</evidence>
<dbReference type="RefSeq" id="WP_092571925.1">
    <property type="nucleotide sequence ID" value="NZ_FOEN01000006.1"/>
</dbReference>
<organism evidence="2 3">
    <name type="scientific">Ignavigranum ruoffiae</name>
    <dbReference type="NCBI Taxonomy" id="89093"/>
    <lineage>
        <taxon>Bacteria</taxon>
        <taxon>Bacillati</taxon>
        <taxon>Bacillota</taxon>
        <taxon>Bacilli</taxon>
        <taxon>Lactobacillales</taxon>
        <taxon>Aerococcaceae</taxon>
        <taxon>Ignavigranum</taxon>
    </lineage>
</organism>
<evidence type="ECO:0000313" key="2">
    <source>
        <dbReference type="EMBL" id="SEQ21211.1"/>
    </source>
</evidence>
<sequence>MIDQLRKYFLCLLLIFIMIPSVQAQESDPDLADILEKTLESYQDLENIQFQMNLSFTKEGTENLEESFEAQLPLELQVQPDFALKAKLKISPIKDLGIEENAFAEAFFIQNKFGLRYTYLDPEVNADPWIESYIGQDIEFTDIVQMLEEEWFPYIAQQGQRMVALARDPELIKNFTMSQTDQDYQILWKLNYTPDQWWAIYQALYKEATSQGMDPEDLLLSKDEVEDYARLINEANIQIHFLVDKETHSFNSITIHGQNTLENTSDQEELSVSFDQIKHNQDLNFEIPKDFKNQPPSYEE</sequence>